<feature type="compositionally biased region" description="Low complexity" evidence="2">
    <location>
        <begin position="214"/>
        <end position="408"/>
    </location>
</feature>
<dbReference type="GO" id="GO:0043565">
    <property type="term" value="F:sequence-specific DNA binding"/>
    <property type="evidence" value="ECO:0007669"/>
    <property type="project" value="TreeGrafter"/>
</dbReference>
<dbReference type="GO" id="GO:0005634">
    <property type="term" value="C:nucleus"/>
    <property type="evidence" value="ECO:0007669"/>
    <property type="project" value="UniProtKB-ARBA"/>
</dbReference>
<accession>A0A166VPT3</accession>
<dbReference type="STRING" id="1081105.A0A166VPT3"/>
<name>A0A166VPT3_METRR</name>
<keyword evidence="4" id="KW-1185">Reference proteome</keyword>
<evidence type="ECO:0000256" key="2">
    <source>
        <dbReference type="SAM" id="MobiDB-lite"/>
    </source>
</evidence>
<evidence type="ECO:0000256" key="1">
    <source>
        <dbReference type="ARBA" id="ARBA00023242"/>
    </source>
</evidence>
<comment type="caution">
    <text evidence="3">The sequence shown here is derived from an EMBL/GenBank/DDBJ whole genome shotgun (WGS) entry which is preliminary data.</text>
</comment>
<evidence type="ECO:0000313" key="4">
    <source>
        <dbReference type="Proteomes" id="UP000243498"/>
    </source>
</evidence>
<dbReference type="GO" id="GO:0060962">
    <property type="term" value="P:regulation of ribosomal protein gene transcription by RNA polymerase II"/>
    <property type="evidence" value="ECO:0007669"/>
    <property type="project" value="InterPro"/>
</dbReference>
<evidence type="ECO:0000313" key="3">
    <source>
        <dbReference type="EMBL" id="OAA33900.1"/>
    </source>
</evidence>
<dbReference type="OrthoDB" id="4939174at2759"/>
<sequence>MDTLRSPNRRPDAEALSIYELVRRQPRKRILIEPLLWTRLHLDILSCTFSQSNPAPQAMMHLPPIKNAFIVASRRRLFERHFFGLGQLWVAKEGSIRGSLASEPSPLSWRRDLYLYFGSRCSVLPCHYYCLDNIPVAAHVDRSRIMSQRKKRVARVGDRYNPPVWSLGSLKLKKITPTEPLHDPYLVALLIALGQLQWGTLEPQKTRQAAGVTEASQQEASQQEASQQEASQQEASQQEASQQEASQQEASQQEASQQEASQQEASQQEASQQEASQQEASQQEASQQEASQQEASQQEASQQEASQQEASQQEASQQEASQQEASQQEASQQEASQQEASQQEASQQEASQQEASQQEASQQEASQQEASQQEASQQEASQQEASQQEASQQEASQQEASQQEASQSIQLAAGSRARA</sequence>
<dbReference type="EMBL" id="AZHC01000086">
    <property type="protein sequence ID" value="OAA33900.1"/>
    <property type="molecule type" value="Genomic_DNA"/>
</dbReference>
<dbReference type="PANTHER" id="PTHR21712:SF29">
    <property type="entry name" value="PRE-RRNA-PROCESSING PROTEIN FHL1"/>
    <property type="match status" value="1"/>
</dbReference>
<dbReference type="AlphaFoldDB" id="A0A166VPT3"/>
<dbReference type="PANTHER" id="PTHR21712">
    <property type="entry name" value="PRE-RRNA-PROCESSING PROTEIN FHL1"/>
    <property type="match status" value="1"/>
</dbReference>
<gene>
    <name evidence="3" type="ORF">NOR_08753</name>
</gene>
<keyword evidence="1" id="KW-0539">Nucleus</keyword>
<dbReference type="InterPro" id="IPR045178">
    <property type="entry name" value="Fhl1/FHA1"/>
</dbReference>
<feature type="region of interest" description="Disordered" evidence="2">
    <location>
        <begin position="207"/>
        <end position="419"/>
    </location>
</feature>
<reference evidence="3 4" key="1">
    <citation type="journal article" date="2016" name="Genome Biol. Evol.">
        <title>Divergent and convergent evolution of fungal pathogenicity.</title>
        <authorList>
            <person name="Shang Y."/>
            <person name="Xiao G."/>
            <person name="Zheng P."/>
            <person name="Cen K."/>
            <person name="Zhan S."/>
            <person name="Wang C."/>
        </authorList>
    </citation>
    <scope>NUCLEOTIDE SEQUENCE [LARGE SCALE GENOMIC DNA]</scope>
    <source>
        <strain evidence="3 4">RCEF 4871</strain>
    </source>
</reference>
<protein>
    <submittedName>
        <fullName evidence="3">Uncharacterized protein</fullName>
    </submittedName>
</protein>
<organism evidence="3 4">
    <name type="scientific">Metarhizium rileyi (strain RCEF 4871)</name>
    <name type="common">Nomuraea rileyi</name>
    <dbReference type="NCBI Taxonomy" id="1649241"/>
    <lineage>
        <taxon>Eukaryota</taxon>
        <taxon>Fungi</taxon>
        <taxon>Dikarya</taxon>
        <taxon>Ascomycota</taxon>
        <taxon>Pezizomycotina</taxon>
        <taxon>Sordariomycetes</taxon>
        <taxon>Hypocreomycetidae</taxon>
        <taxon>Hypocreales</taxon>
        <taxon>Clavicipitaceae</taxon>
        <taxon>Metarhizium</taxon>
    </lineage>
</organism>
<proteinExistence type="predicted"/>
<dbReference type="Proteomes" id="UP000243498">
    <property type="component" value="Unassembled WGS sequence"/>
</dbReference>